<dbReference type="AlphaFoldDB" id="A0A9N9RFK7"/>
<protein>
    <submittedName>
        <fullName evidence="2">Uncharacterized protein</fullName>
    </submittedName>
</protein>
<evidence type="ECO:0000313" key="3">
    <source>
        <dbReference type="Proteomes" id="UP001153714"/>
    </source>
</evidence>
<evidence type="ECO:0000256" key="1">
    <source>
        <dbReference type="SAM" id="MobiDB-lite"/>
    </source>
</evidence>
<dbReference type="PANTHER" id="PTHR34239">
    <property type="entry name" value="APPLE DOMAIN-CONTAINING PROTEIN"/>
    <property type="match status" value="1"/>
</dbReference>
<accession>A0A9N9RFK7</accession>
<proteinExistence type="predicted"/>
<dbReference type="EMBL" id="OU893340">
    <property type="protein sequence ID" value="CAG9796903.1"/>
    <property type="molecule type" value="Genomic_DNA"/>
</dbReference>
<name>A0A9N9RFK7_9NEOP</name>
<evidence type="ECO:0000313" key="2">
    <source>
        <dbReference type="EMBL" id="CAG9796903.1"/>
    </source>
</evidence>
<feature type="compositionally biased region" description="Polar residues" evidence="1">
    <location>
        <begin position="46"/>
        <end position="55"/>
    </location>
</feature>
<feature type="compositionally biased region" description="Polar residues" evidence="1">
    <location>
        <begin position="12"/>
        <end position="23"/>
    </location>
</feature>
<feature type="compositionally biased region" description="Low complexity" evidence="1">
    <location>
        <begin position="26"/>
        <end position="45"/>
    </location>
</feature>
<dbReference type="Proteomes" id="UP001153714">
    <property type="component" value="Chromosome 9"/>
</dbReference>
<keyword evidence="3" id="KW-1185">Reference proteome</keyword>
<dbReference type="PANTHER" id="PTHR34239:SF2">
    <property type="entry name" value="TRANSPOSABLE ELEMENT P TRANSPOSASE_THAP9 CONSERVED DOMAIN-CONTAINING PROTEIN"/>
    <property type="match status" value="1"/>
</dbReference>
<feature type="compositionally biased region" description="Low complexity" evidence="1">
    <location>
        <begin position="267"/>
        <end position="278"/>
    </location>
</feature>
<feature type="region of interest" description="Disordered" evidence="1">
    <location>
        <begin position="248"/>
        <end position="315"/>
    </location>
</feature>
<gene>
    <name evidence="2" type="ORF">DIATSA_LOCUS14050</name>
</gene>
<reference evidence="2" key="1">
    <citation type="submission" date="2021-12" db="EMBL/GenBank/DDBJ databases">
        <authorList>
            <person name="King R."/>
        </authorList>
    </citation>
    <scope>NUCLEOTIDE SEQUENCE</scope>
</reference>
<feature type="compositionally biased region" description="Basic and acidic residues" evidence="1">
    <location>
        <begin position="1"/>
        <end position="10"/>
    </location>
</feature>
<feature type="compositionally biased region" description="Basic residues" evidence="1">
    <location>
        <begin position="305"/>
        <end position="315"/>
    </location>
</feature>
<feature type="compositionally biased region" description="Pro residues" evidence="1">
    <location>
        <begin position="279"/>
        <end position="290"/>
    </location>
</feature>
<organism evidence="2 3">
    <name type="scientific">Diatraea saccharalis</name>
    <name type="common">sugarcane borer</name>
    <dbReference type="NCBI Taxonomy" id="40085"/>
    <lineage>
        <taxon>Eukaryota</taxon>
        <taxon>Metazoa</taxon>
        <taxon>Ecdysozoa</taxon>
        <taxon>Arthropoda</taxon>
        <taxon>Hexapoda</taxon>
        <taxon>Insecta</taxon>
        <taxon>Pterygota</taxon>
        <taxon>Neoptera</taxon>
        <taxon>Endopterygota</taxon>
        <taxon>Lepidoptera</taxon>
        <taxon>Glossata</taxon>
        <taxon>Ditrysia</taxon>
        <taxon>Pyraloidea</taxon>
        <taxon>Crambidae</taxon>
        <taxon>Crambinae</taxon>
        <taxon>Diatraea</taxon>
    </lineage>
</organism>
<dbReference type="OrthoDB" id="7701249at2759"/>
<sequence>MLSLTDRDALEPTSNTTPTQDTYDVTAAQTAPASASATVDAATESPHAQSTTQATERGDEELDPDILDILGTDPAAIQKYGPDINKDLAHRLCHIATTGLDKETRKTLIEKYLVPANCSQVGAPQLNAEIKAAVPDTVLKRDKAMEVRQNEIATAISCLSQTISTLLKDKDKYHELLKQLMDTARILCDIQYSESVSRKNFALYSLKKDMKEQLSSAKIDNFLFGEDLAGTLRTAKAVTKSSCDLKIDAPKKKPVNPNMSRHLNWKSGPGNRRAAPGPSRRPLPPPPPPSADSSRQRPVSSSRTSSHRNKQTRRR</sequence>
<reference evidence="2" key="2">
    <citation type="submission" date="2022-10" db="EMBL/GenBank/DDBJ databases">
        <authorList>
            <consortium name="ENA_rothamsted_submissions"/>
            <consortium name="culmorum"/>
            <person name="King R."/>
        </authorList>
    </citation>
    <scope>NUCLEOTIDE SEQUENCE</scope>
</reference>
<feature type="region of interest" description="Disordered" evidence="1">
    <location>
        <begin position="1"/>
        <end position="66"/>
    </location>
</feature>